<organism evidence="11 12">
    <name type="scientific">Candidatus Kerfeldbacteria bacterium RIFCSPHIGHO2_12_FULL_48_17</name>
    <dbReference type="NCBI Taxonomy" id="1798542"/>
    <lineage>
        <taxon>Bacteria</taxon>
        <taxon>Candidatus Kerfeldiibacteriota</taxon>
    </lineage>
</organism>
<dbReference type="GO" id="GO:0005886">
    <property type="term" value="C:plasma membrane"/>
    <property type="evidence" value="ECO:0007669"/>
    <property type="project" value="UniProtKB-SubCell"/>
</dbReference>
<dbReference type="InterPro" id="IPR049142">
    <property type="entry name" value="MS_channel_1st"/>
</dbReference>
<dbReference type="STRING" id="1798542.A3F54_03000"/>
<evidence type="ECO:0000259" key="9">
    <source>
        <dbReference type="Pfam" id="PF21082"/>
    </source>
</evidence>
<dbReference type="EMBL" id="MHKD01000002">
    <property type="protein sequence ID" value="OGY85355.1"/>
    <property type="molecule type" value="Genomic_DNA"/>
</dbReference>
<dbReference type="InterPro" id="IPR023408">
    <property type="entry name" value="MscS_beta-dom_sf"/>
</dbReference>
<dbReference type="PANTHER" id="PTHR30566:SF25">
    <property type="entry name" value="INNER MEMBRANE PROTEIN"/>
    <property type="match status" value="1"/>
</dbReference>
<dbReference type="InterPro" id="IPR011014">
    <property type="entry name" value="MscS_channel_TM-2"/>
</dbReference>
<dbReference type="Proteomes" id="UP000176952">
    <property type="component" value="Unassembled WGS sequence"/>
</dbReference>
<name>A0A1G2B8M9_9BACT</name>
<evidence type="ECO:0000256" key="2">
    <source>
        <dbReference type="ARBA" id="ARBA00008017"/>
    </source>
</evidence>
<reference evidence="11 12" key="1">
    <citation type="journal article" date="2016" name="Nat. Commun.">
        <title>Thousands of microbial genomes shed light on interconnected biogeochemical processes in an aquifer system.</title>
        <authorList>
            <person name="Anantharaman K."/>
            <person name="Brown C.T."/>
            <person name="Hug L.A."/>
            <person name="Sharon I."/>
            <person name="Castelle C.J."/>
            <person name="Probst A.J."/>
            <person name="Thomas B.C."/>
            <person name="Singh A."/>
            <person name="Wilkins M.J."/>
            <person name="Karaoz U."/>
            <person name="Brodie E.L."/>
            <person name="Williams K.H."/>
            <person name="Hubbard S.S."/>
            <person name="Banfield J.F."/>
        </authorList>
    </citation>
    <scope>NUCLEOTIDE SEQUENCE [LARGE SCALE GENOMIC DNA]</scope>
</reference>
<comment type="subcellular location">
    <subcellularLocation>
        <location evidence="1">Cell membrane</location>
        <topology evidence="1">Multi-pass membrane protein</topology>
    </subcellularLocation>
</comment>
<dbReference type="InterPro" id="IPR011066">
    <property type="entry name" value="MscS_channel_C_sf"/>
</dbReference>
<dbReference type="InterPro" id="IPR049278">
    <property type="entry name" value="MS_channel_C"/>
</dbReference>
<dbReference type="Gene3D" id="2.30.30.60">
    <property type="match status" value="1"/>
</dbReference>
<comment type="caution">
    <text evidence="11">The sequence shown here is derived from an EMBL/GenBank/DDBJ whole genome shotgun (WGS) entry which is preliminary data.</text>
</comment>
<feature type="domain" description="Mechanosensitive ion channel transmembrane helices 2/3" evidence="10">
    <location>
        <begin position="153"/>
        <end position="189"/>
    </location>
</feature>
<evidence type="ECO:0008006" key="13">
    <source>
        <dbReference type="Google" id="ProtNLM"/>
    </source>
</evidence>
<evidence type="ECO:0000256" key="3">
    <source>
        <dbReference type="ARBA" id="ARBA00022475"/>
    </source>
</evidence>
<dbReference type="GO" id="GO:0055085">
    <property type="term" value="P:transmembrane transport"/>
    <property type="evidence" value="ECO:0007669"/>
    <property type="project" value="InterPro"/>
</dbReference>
<dbReference type="PANTHER" id="PTHR30566">
    <property type="entry name" value="YNAI-RELATED MECHANOSENSITIVE ION CHANNEL"/>
    <property type="match status" value="1"/>
</dbReference>
<evidence type="ECO:0000256" key="5">
    <source>
        <dbReference type="ARBA" id="ARBA00022989"/>
    </source>
</evidence>
<feature type="transmembrane region" description="Helical" evidence="7">
    <location>
        <begin position="63"/>
        <end position="84"/>
    </location>
</feature>
<proteinExistence type="inferred from homology"/>
<feature type="domain" description="Mechanosensitive ion channel MscS C-terminal" evidence="9">
    <location>
        <begin position="263"/>
        <end position="347"/>
    </location>
</feature>
<dbReference type="InterPro" id="IPR006685">
    <property type="entry name" value="MscS_channel_2nd"/>
</dbReference>
<feature type="transmembrane region" description="Helical" evidence="7">
    <location>
        <begin position="21"/>
        <end position="42"/>
    </location>
</feature>
<dbReference type="InterPro" id="IPR010920">
    <property type="entry name" value="LSM_dom_sf"/>
</dbReference>
<keyword evidence="5 7" id="KW-1133">Transmembrane helix</keyword>
<dbReference type="Pfam" id="PF21088">
    <property type="entry name" value="MS_channel_1st"/>
    <property type="match status" value="1"/>
</dbReference>
<dbReference type="SUPFAM" id="SSF82689">
    <property type="entry name" value="Mechanosensitive channel protein MscS (YggB), C-terminal domain"/>
    <property type="match status" value="1"/>
</dbReference>
<evidence type="ECO:0000256" key="4">
    <source>
        <dbReference type="ARBA" id="ARBA00022692"/>
    </source>
</evidence>
<feature type="transmembrane region" description="Helical" evidence="7">
    <location>
        <begin position="141"/>
        <end position="164"/>
    </location>
</feature>
<evidence type="ECO:0000256" key="1">
    <source>
        <dbReference type="ARBA" id="ARBA00004651"/>
    </source>
</evidence>
<keyword evidence="4 7" id="KW-0812">Transmembrane</keyword>
<feature type="transmembrane region" description="Helical" evidence="7">
    <location>
        <begin position="170"/>
        <end position="192"/>
    </location>
</feature>
<keyword evidence="6 7" id="KW-0472">Membrane</keyword>
<evidence type="ECO:0000259" key="8">
    <source>
        <dbReference type="Pfam" id="PF00924"/>
    </source>
</evidence>
<sequence>MANIQNFIHFLKSIQLWENSAYDYFVAIFLFLIILIALKIFQSIILTRLKKATSQTRTTLDDIVIDVFAGIHPPFYLFVALFFATRRLQFTPIITRVIDVLLIIAVVYEIIRATQRVVTFAVDAYFTRSKGRKKGDKQTAAVAKVLRVTVGTILWIVGVLVILSNVGVNVTSIIASLGIGGIVLAFAVQNILSDILSSFSIYIDKPFELGDFITIGEDSGTVEHIGLKTTRIRSLAGEEIVIPNSQLTTARLQNYRTLKRRRVSFKIGVIYETPQEKLKEIPAIMAGIIKKHKHATFARTKLTNLADSAIQFETVYHLDTGDYLTYVDIREKIYFDTLKEFAKRNIIMAYPTQRLFIEK</sequence>
<protein>
    <recommendedName>
        <fullName evidence="13">Mechanosensitive ion channel protein MscS</fullName>
    </recommendedName>
</protein>
<evidence type="ECO:0000313" key="11">
    <source>
        <dbReference type="EMBL" id="OGY85355.1"/>
    </source>
</evidence>
<dbReference type="SUPFAM" id="SSF50182">
    <property type="entry name" value="Sm-like ribonucleoproteins"/>
    <property type="match status" value="1"/>
</dbReference>
<dbReference type="Gene3D" id="1.10.287.1260">
    <property type="match status" value="1"/>
</dbReference>
<gene>
    <name evidence="11" type="ORF">A3F54_03000</name>
</gene>
<dbReference type="Gene3D" id="3.30.70.100">
    <property type="match status" value="1"/>
</dbReference>
<evidence type="ECO:0000256" key="7">
    <source>
        <dbReference type="SAM" id="Phobius"/>
    </source>
</evidence>
<dbReference type="SUPFAM" id="SSF82861">
    <property type="entry name" value="Mechanosensitive channel protein MscS (YggB), transmembrane region"/>
    <property type="match status" value="1"/>
</dbReference>
<evidence type="ECO:0000259" key="10">
    <source>
        <dbReference type="Pfam" id="PF21088"/>
    </source>
</evidence>
<dbReference type="Pfam" id="PF00924">
    <property type="entry name" value="MS_channel_2nd"/>
    <property type="match status" value="1"/>
</dbReference>
<accession>A0A1G2B8M9</accession>
<comment type="similarity">
    <text evidence="2">Belongs to the MscS (TC 1.A.23) family.</text>
</comment>
<feature type="domain" description="Mechanosensitive ion channel MscS" evidence="8">
    <location>
        <begin position="190"/>
        <end position="256"/>
    </location>
</feature>
<dbReference type="Pfam" id="PF21082">
    <property type="entry name" value="MS_channel_3rd"/>
    <property type="match status" value="1"/>
</dbReference>
<dbReference type="AlphaFoldDB" id="A0A1G2B8M9"/>
<keyword evidence="3" id="KW-1003">Cell membrane</keyword>
<evidence type="ECO:0000256" key="6">
    <source>
        <dbReference type="ARBA" id="ARBA00023136"/>
    </source>
</evidence>
<evidence type="ECO:0000313" key="12">
    <source>
        <dbReference type="Proteomes" id="UP000176952"/>
    </source>
</evidence>
<feature type="transmembrane region" description="Helical" evidence="7">
    <location>
        <begin position="90"/>
        <end position="111"/>
    </location>
</feature>